<evidence type="ECO:0000313" key="2">
    <source>
        <dbReference type="EMBL" id="ELQ61269.1"/>
    </source>
</evidence>
<name>L7J0A2_PYRO1</name>
<gene>
    <name evidence="2" type="ORF">OOW_P131scaffold01194g7</name>
</gene>
<evidence type="ECO:0000256" key="1">
    <source>
        <dbReference type="SAM" id="MobiDB-lite"/>
    </source>
</evidence>
<dbReference type="AlphaFoldDB" id="L7J0A2"/>
<feature type="region of interest" description="Disordered" evidence="1">
    <location>
        <begin position="33"/>
        <end position="61"/>
    </location>
</feature>
<accession>L7J0A2</accession>
<sequence>MMLAGGKDSEGHGRRKSRRVRVGYQFDVCAHTGRRRPRGFDSTVARNRSSHRKLKPRGDRDEGCVFGLSSRSRRSRDQVRIRRTCARARGLNVSPVQLDLVSDPGSTLLAVSTSCLFPDLPTMDWRNNNVQRSCVCKVKK</sequence>
<reference evidence="2" key="1">
    <citation type="journal article" date="2012" name="PLoS Genet.">
        <title>Comparative analysis of the genomes of two field isolates of the rice blast fungus Magnaporthe oryzae.</title>
        <authorList>
            <person name="Xue M."/>
            <person name="Yang J."/>
            <person name="Li Z."/>
            <person name="Hu S."/>
            <person name="Yao N."/>
            <person name="Dean R.A."/>
            <person name="Zhao W."/>
            <person name="Shen M."/>
            <person name="Zhang H."/>
            <person name="Li C."/>
            <person name="Liu L."/>
            <person name="Cao L."/>
            <person name="Xu X."/>
            <person name="Xing Y."/>
            <person name="Hsiang T."/>
            <person name="Zhang Z."/>
            <person name="Xu J.R."/>
            <person name="Peng Y.L."/>
        </authorList>
    </citation>
    <scope>NUCLEOTIDE SEQUENCE [LARGE SCALE GENOMIC DNA]</scope>
    <source>
        <strain evidence="2">P131</strain>
    </source>
</reference>
<dbReference type="EMBL" id="JH795780">
    <property type="protein sequence ID" value="ELQ61269.1"/>
    <property type="molecule type" value="Genomic_DNA"/>
</dbReference>
<protein>
    <submittedName>
        <fullName evidence="2">Uncharacterized protein</fullName>
    </submittedName>
</protein>
<proteinExistence type="predicted"/>
<organism>
    <name type="scientific">Pyricularia oryzae (strain P131)</name>
    <name type="common">Rice blast fungus</name>
    <name type="synonym">Magnaporthe oryzae</name>
    <dbReference type="NCBI Taxonomy" id="1143193"/>
    <lineage>
        <taxon>Eukaryota</taxon>
        <taxon>Fungi</taxon>
        <taxon>Dikarya</taxon>
        <taxon>Ascomycota</taxon>
        <taxon>Pezizomycotina</taxon>
        <taxon>Sordariomycetes</taxon>
        <taxon>Sordariomycetidae</taxon>
        <taxon>Magnaporthales</taxon>
        <taxon>Pyriculariaceae</taxon>
        <taxon>Pyricularia</taxon>
    </lineage>
</organism>